<evidence type="ECO:0000313" key="1">
    <source>
        <dbReference type="EMBL" id="CAH1965563.1"/>
    </source>
</evidence>
<dbReference type="AlphaFoldDB" id="A0A9P0K1T1"/>
<reference evidence="1" key="1">
    <citation type="submission" date="2022-03" db="EMBL/GenBank/DDBJ databases">
        <authorList>
            <person name="Sayadi A."/>
        </authorList>
    </citation>
    <scope>NUCLEOTIDE SEQUENCE</scope>
</reference>
<organism evidence="1 2">
    <name type="scientific">Acanthoscelides obtectus</name>
    <name type="common">Bean weevil</name>
    <name type="synonym">Bruchus obtectus</name>
    <dbReference type="NCBI Taxonomy" id="200917"/>
    <lineage>
        <taxon>Eukaryota</taxon>
        <taxon>Metazoa</taxon>
        <taxon>Ecdysozoa</taxon>
        <taxon>Arthropoda</taxon>
        <taxon>Hexapoda</taxon>
        <taxon>Insecta</taxon>
        <taxon>Pterygota</taxon>
        <taxon>Neoptera</taxon>
        <taxon>Endopterygota</taxon>
        <taxon>Coleoptera</taxon>
        <taxon>Polyphaga</taxon>
        <taxon>Cucujiformia</taxon>
        <taxon>Chrysomeloidea</taxon>
        <taxon>Chrysomelidae</taxon>
        <taxon>Bruchinae</taxon>
        <taxon>Bruchini</taxon>
        <taxon>Acanthoscelides</taxon>
    </lineage>
</organism>
<name>A0A9P0K1T1_ACAOB</name>
<accession>A0A9P0K1T1</accession>
<protein>
    <submittedName>
        <fullName evidence="1">Uncharacterized protein</fullName>
    </submittedName>
</protein>
<dbReference type="EMBL" id="CAKOFQ010006726">
    <property type="protein sequence ID" value="CAH1965563.1"/>
    <property type="molecule type" value="Genomic_DNA"/>
</dbReference>
<gene>
    <name evidence="1" type="ORF">ACAOBT_LOCUS6399</name>
</gene>
<proteinExistence type="predicted"/>
<comment type="caution">
    <text evidence="1">The sequence shown here is derived from an EMBL/GenBank/DDBJ whole genome shotgun (WGS) entry which is preliminary data.</text>
</comment>
<sequence>MAMLSIYHSQVYWTLSKGSNQWTCIFRMAIMNLPSQYTCIPFQVAYYLYGYFLELLMKLMRL</sequence>
<keyword evidence="2" id="KW-1185">Reference proteome</keyword>
<dbReference type="OrthoDB" id="2162143at2759"/>
<dbReference type="Proteomes" id="UP001152888">
    <property type="component" value="Unassembled WGS sequence"/>
</dbReference>
<evidence type="ECO:0000313" key="2">
    <source>
        <dbReference type="Proteomes" id="UP001152888"/>
    </source>
</evidence>